<dbReference type="PANTHER" id="PTHR31377">
    <property type="entry name" value="AGMATINE DEIMINASE-RELATED"/>
    <property type="match status" value="1"/>
</dbReference>
<keyword evidence="1" id="KW-0378">Hydrolase</keyword>
<protein>
    <submittedName>
        <fullName evidence="3">Agmatine deiminase family protein</fullName>
    </submittedName>
</protein>
<feature type="region of interest" description="Disordered" evidence="2">
    <location>
        <begin position="27"/>
        <end position="50"/>
    </location>
</feature>
<dbReference type="EMBL" id="BAAABX010000048">
    <property type="protein sequence ID" value="GAA0417933.1"/>
    <property type="molecule type" value="Genomic_DNA"/>
</dbReference>
<evidence type="ECO:0000313" key="4">
    <source>
        <dbReference type="Proteomes" id="UP001500879"/>
    </source>
</evidence>
<dbReference type="InterPro" id="IPR006311">
    <property type="entry name" value="TAT_signal"/>
</dbReference>
<name>A0ABP3ITB1_9ACTN</name>
<comment type="caution">
    <text evidence="3">The sequence shown here is derived from an EMBL/GenBank/DDBJ whole genome shotgun (WGS) entry which is preliminary data.</text>
</comment>
<dbReference type="InterPro" id="IPR007466">
    <property type="entry name" value="Peptidyl-Arg-deiminase_porph"/>
</dbReference>
<evidence type="ECO:0000256" key="2">
    <source>
        <dbReference type="SAM" id="MobiDB-lite"/>
    </source>
</evidence>
<evidence type="ECO:0000313" key="3">
    <source>
        <dbReference type="EMBL" id="GAA0417933.1"/>
    </source>
</evidence>
<proteinExistence type="predicted"/>
<evidence type="ECO:0000256" key="1">
    <source>
        <dbReference type="ARBA" id="ARBA00022801"/>
    </source>
</evidence>
<dbReference type="PROSITE" id="PS51318">
    <property type="entry name" value="TAT"/>
    <property type="match status" value="1"/>
</dbReference>
<dbReference type="RefSeq" id="WP_344027037.1">
    <property type="nucleotide sequence ID" value="NZ_BAAABX010000048.1"/>
</dbReference>
<dbReference type="Gene3D" id="3.75.10.10">
    <property type="entry name" value="L-arginine/glycine Amidinotransferase, Chain A"/>
    <property type="match status" value="1"/>
</dbReference>
<reference evidence="4" key="1">
    <citation type="journal article" date="2019" name="Int. J. Syst. Evol. Microbiol.">
        <title>The Global Catalogue of Microorganisms (GCM) 10K type strain sequencing project: providing services to taxonomists for standard genome sequencing and annotation.</title>
        <authorList>
            <consortium name="The Broad Institute Genomics Platform"/>
            <consortium name="The Broad Institute Genome Sequencing Center for Infectious Disease"/>
            <person name="Wu L."/>
            <person name="Ma J."/>
        </authorList>
    </citation>
    <scope>NUCLEOTIDE SEQUENCE [LARGE SCALE GENOMIC DNA]</scope>
    <source>
        <strain evidence="4">JCM 4788</strain>
    </source>
</reference>
<dbReference type="PANTHER" id="PTHR31377:SF0">
    <property type="entry name" value="AGMATINE DEIMINASE-RELATED"/>
    <property type="match status" value="1"/>
</dbReference>
<feature type="compositionally biased region" description="Polar residues" evidence="2">
    <location>
        <begin position="35"/>
        <end position="44"/>
    </location>
</feature>
<organism evidence="3 4">
    <name type="scientific">Streptomyces luteireticuli</name>
    <dbReference type="NCBI Taxonomy" id="173858"/>
    <lineage>
        <taxon>Bacteria</taxon>
        <taxon>Bacillati</taxon>
        <taxon>Actinomycetota</taxon>
        <taxon>Actinomycetes</taxon>
        <taxon>Kitasatosporales</taxon>
        <taxon>Streptomycetaceae</taxon>
        <taxon>Streptomyces</taxon>
    </lineage>
</organism>
<dbReference type="SUPFAM" id="SSF55909">
    <property type="entry name" value="Pentein"/>
    <property type="match status" value="1"/>
</dbReference>
<sequence length="381" mass="41351">MPHPPTSRRTVLRSFAGIGALALGAAACGPRDTPDTSPSASQKTTGRRFGAEWDSHTRTFMSWPALESVWRDQLPSVREDIARVARAIAEYEAVVMMARPEQQAAAQRACGSQVEVIPLMVDDLWARDTVPVFVEDSGGILGVDLNFNGWGNKQEHRNDARVGRTLLAKYDIRRTRAPLVAEGGSFETDGKGTLLVTESSVVNKNRNRGKSRDQVEADIKSSLGVEKVIWLAGVRGKDIADAHVDSIARFTAPGVVLVDRAFPDSPPDVWSRAADQARSVLKDATDARGKRLEVVDLPQPDLDRITGRGDAFVSTYANFYVANGAVFMPRFGDARADDRAKGILQDQFPQRDVVQVKIDTIASGGGGIHCSTHDQPGKPAK</sequence>
<dbReference type="Proteomes" id="UP001500879">
    <property type="component" value="Unassembled WGS sequence"/>
</dbReference>
<dbReference type="Pfam" id="PF04371">
    <property type="entry name" value="PAD_porph"/>
    <property type="match status" value="1"/>
</dbReference>
<gene>
    <name evidence="3" type="ORF">GCM10010357_44090</name>
</gene>
<accession>A0ABP3ITB1</accession>
<keyword evidence="4" id="KW-1185">Reference proteome</keyword>